<comment type="caution">
    <text evidence="2">The sequence shown here is derived from an EMBL/GenBank/DDBJ whole genome shotgun (WGS) entry which is preliminary data.</text>
</comment>
<evidence type="ECO:0000313" key="3">
    <source>
        <dbReference type="Proteomes" id="UP000287651"/>
    </source>
</evidence>
<name>A0A426Y210_ENSVE</name>
<dbReference type="Proteomes" id="UP000287651">
    <property type="component" value="Unassembled WGS sequence"/>
</dbReference>
<dbReference type="EMBL" id="AMZH03015583">
    <property type="protein sequence ID" value="RRT45827.1"/>
    <property type="molecule type" value="Genomic_DNA"/>
</dbReference>
<feature type="region of interest" description="Disordered" evidence="1">
    <location>
        <begin position="196"/>
        <end position="220"/>
    </location>
</feature>
<accession>A0A426Y210</accession>
<sequence>MRISTTNESSVLCLRAAGERQSPDNSEERNGEIKCKGCDWECYLHDISVRKVLGDVLHHILAYWCCAGAQEPQRAEVGLGHLPLLGERDHHRRHAVEVRHSVPLDRLQDRIHVEPRHRDDAVAPPQLGAAPRHNWEQVITDKPNMWNMGRKQRAVLGPSPLESWSDVAMWAVQMKFRWVRTTPLLAPVVPEEYSSAATSDWYTGGGENPAGTGLATRSEK</sequence>
<proteinExistence type="predicted"/>
<reference evidence="2 3" key="1">
    <citation type="journal article" date="2014" name="Agronomy (Basel)">
        <title>A Draft Genome Sequence for Ensete ventricosum, the Drought-Tolerant Tree Against Hunger.</title>
        <authorList>
            <person name="Harrison J."/>
            <person name="Moore K.A."/>
            <person name="Paszkiewicz K."/>
            <person name="Jones T."/>
            <person name="Grant M."/>
            <person name="Ambacheew D."/>
            <person name="Muzemil S."/>
            <person name="Studholme D.J."/>
        </authorList>
    </citation>
    <scope>NUCLEOTIDE SEQUENCE [LARGE SCALE GENOMIC DNA]</scope>
</reference>
<gene>
    <name evidence="2" type="ORF">B296_00053880</name>
</gene>
<evidence type="ECO:0000313" key="2">
    <source>
        <dbReference type="EMBL" id="RRT45827.1"/>
    </source>
</evidence>
<evidence type="ECO:0000256" key="1">
    <source>
        <dbReference type="SAM" id="MobiDB-lite"/>
    </source>
</evidence>
<organism evidence="2 3">
    <name type="scientific">Ensete ventricosum</name>
    <name type="common">Abyssinian banana</name>
    <name type="synonym">Musa ensete</name>
    <dbReference type="NCBI Taxonomy" id="4639"/>
    <lineage>
        <taxon>Eukaryota</taxon>
        <taxon>Viridiplantae</taxon>
        <taxon>Streptophyta</taxon>
        <taxon>Embryophyta</taxon>
        <taxon>Tracheophyta</taxon>
        <taxon>Spermatophyta</taxon>
        <taxon>Magnoliopsida</taxon>
        <taxon>Liliopsida</taxon>
        <taxon>Zingiberales</taxon>
        <taxon>Musaceae</taxon>
        <taxon>Ensete</taxon>
    </lineage>
</organism>
<protein>
    <submittedName>
        <fullName evidence="2">Uncharacterized protein</fullName>
    </submittedName>
</protein>
<dbReference type="AlphaFoldDB" id="A0A426Y210"/>